<dbReference type="PANTHER" id="PTHR43060:SF15">
    <property type="entry name" value="3-HYDROXYISOBUTYRATE DEHYDROGENASE-LIKE 1, MITOCHONDRIAL-RELATED"/>
    <property type="match status" value="1"/>
</dbReference>
<evidence type="ECO:0000256" key="2">
    <source>
        <dbReference type="ARBA" id="ARBA00023027"/>
    </source>
</evidence>
<dbReference type="AlphaFoldDB" id="A0A069PKS2"/>
<dbReference type="SUPFAM" id="SSF48179">
    <property type="entry name" value="6-phosphogluconate dehydrogenase C-terminal domain-like"/>
    <property type="match status" value="1"/>
</dbReference>
<evidence type="ECO:0000259" key="4">
    <source>
        <dbReference type="Pfam" id="PF03446"/>
    </source>
</evidence>
<evidence type="ECO:0000256" key="1">
    <source>
        <dbReference type="ARBA" id="ARBA00023002"/>
    </source>
</evidence>
<dbReference type="InterPro" id="IPR036291">
    <property type="entry name" value="NAD(P)-bd_dom_sf"/>
</dbReference>
<feature type="active site" evidence="3">
    <location>
        <position position="170"/>
    </location>
</feature>
<dbReference type="InterPro" id="IPR006115">
    <property type="entry name" value="6PGDH_NADP-bd"/>
</dbReference>
<evidence type="ECO:0000259" key="5">
    <source>
        <dbReference type="Pfam" id="PF14833"/>
    </source>
</evidence>
<dbReference type="PANTHER" id="PTHR43060">
    <property type="entry name" value="3-HYDROXYISOBUTYRATE DEHYDROGENASE-LIKE 1, MITOCHONDRIAL-RELATED"/>
    <property type="match status" value="1"/>
</dbReference>
<sequence length="305" mass="31930">MRIGYIGLGAMGGALARHLIGKFPLSVFDLNEKTVSAFVELGATAAATSAELARNSDVVLLCLPRSSDVQAVLFGANGVADGLAPGKIVVDQTSGVPAETNGFARQLEEMGVTLFDAPVSGAMATAIAGTISIIASGPHDAFQKTLPVLHAISPNVFHCGERVGNGQTMKTVNNMMNVSCRLATLEVVAMGRKFGLPLELMTEAINATTARNYTSQGMLPAIAEGRQSTKFWLALQVKDIHQAIGLAAEQKVPMPIGGAARSLLQIGLNSLGKDAQLEQMIGVIESMADTKFADLQKNVANQEAK</sequence>
<dbReference type="GO" id="GO:0050661">
    <property type="term" value="F:NADP binding"/>
    <property type="evidence" value="ECO:0007669"/>
    <property type="project" value="InterPro"/>
</dbReference>
<dbReference type="GO" id="GO:0051287">
    <property type="term" value="F:NAD binding"/>
    <property type="evidence" value="ECO:0007669"/>
    <property type="project" value="InterPro"/>
</dbReference>
<dbReference type="Gene3D" id="3.40.50.720">
    <property type="entry name" value="NAD(P)-binding Rossmann-like Domain"/>
    <property type="match status" value="1"/>
</dbReference>
<name>A0A069PKS2_9BURK</name>
<dbReference type="EMBL" id="JFHC01000039">
    <property type="protein sequence ID" value="KDR40529.1"/>
    <property type="molecule type" value="Genomic_DNA"/>
</dbReference>
<evidence type="ECO:0000313" key="7">
    <source>
        <dbReference type="Proteomes" id="UP000027466"/>
    </source>
</evidence>
<keyword evidence="7" id="KW-1185">Reference proteome</keyword>
<keyword evidence="1" id="KW-0560">Oxidoreductase</keyword>
<comment type="caution">
    <text evidence="6">The sequence shown here is derived from an EMBL/GenBank/DDBJ whole genome shotgun (WGS) entry which is preliminary data.</text>
</comment>
<proteinExistence type="predicted"/>
<dbReference type="InterPro" id="IPR029154">
    <property type="entry name" value="HIBADH-like_NADP-bd"/>
</dbReference>
<gene>
    <name evidence="6" type="ORF">BG61_24300</name>
</gene>
<feature type="domain" description="3-hydroxyisobutyrate dehydrogenase-like NAD-binding" evidence="5">
    <location>
        <begin position="164"/>
        <end position="283"/>
    </location>
</feature>
<dbReference type="InterPro" id="IPR008927">
    <property type="entry name" value="6-PGluconate_DH-like_C_sf"/>
</dbReference>
<dbReference type="GO" id="GO:0016491">
    <property type="term" value="F:oxidoreductase activity"/>
    <property type="evidence" value="ECO:0007669"/>
    <property type="project" value="UniProtKB-KW"/>
</dbReference>
<evidence type="ECO:0000313" key="6">
    <source>
        <dbReference type="EMBL" id="KDR40529.1"/>
    </source>
</evidence>
<dbReference type="Gene3D" id="1.10.1040.10">
    <property type="entry name" value="N-(1-d-carboxylethyl)-l-norvaline Dehydrogenase, domain 2"/>
    <property type="match status" value="1"/>
</dbReference>
<dbReference type="PIRSF" id="PIRSF000103">
    <property type="entry name" value="HIBADH"/>
    <property type="match status" value="1"/>
</dbReference>
<evidence type="ECO:0000256" key="3">
    <source>
        <dbReference type="PIRSR" id="PIRSR000103-1"/>
    </source>
</evidence>
<dbReference type="SUPFAM" id="SSF51735">
    <property type="entry name" value="NAD(P)-binding Rossmann-fold domains"/>
    <property type="match status" value="1"/>
</dbReference>
<dbReference type="RefSeq" id="WP_051672724.1">
    <property type="nucleotide sequence ID" value="NZ_CADFFX010000027.1"/>
</dbReference>
<accession>A0A069PKS2</accession>
<dbReference type="Proteomes" id="UP000027466">
    <property type="component" value="Unassembled WGS sequence"/>
</dbReference>
<organism evidence="6 7">
    <name type="scientific">Caballeronia glathei</name>
    <dbReference type="NCBI Taxonomy" id="60547"/>
    <lineage>
        <taxon>Bacteria</taxon>
        <taxon>Pseudomonadati</taxon>
        <taxon>Pseudomonadota</taxon>
        <taxon>Betaproteobacteria</taxon>
        <taxon>Burkholderiales</taxon>
        <taxon>Burkholderiaceae</taxon>
        <taxon>Caballeronia</taxon>
    </lineage>
</organism>
<dbReference type="InterPro" id="IPR015815">
    <property type="entry name" value="HIBADH-related"/>
</dbReference>
<dbReference type="InterPro" id="IPR013328">
    <property type="entry name" value="6PGD_dom2"/>
</dbReference>
<keyword evidence="2" id="KW-0520">NAD</keyword>
<dbReference type="Pfam" id="PF14833">
    <property type="entry name" value="NAD_binding_11"/>
    <property type="match status" value="1"/>
</dbReference>
<reference evidence="6 7" key="1">
    <citation type="submission" date="2014-03" db="EMBL/GenBank/DDBJ databases">
        <title>Draft Genome Sequences of Four Burkholderia Strains.</title>
        <authorList>
            <person name="Liu X.Y."/>
            <person name="Li C.X."/>
            <person name="Xu J.H."/>
        </authorList>
    </citation>
    <scope>NUCLEOTIDE SEQUENCE [LARGE SCALE GENOMIC DNA]</scope>
    <source>
        <strain evidence="6 7">DSM 50014</strain>
    </source>
</reference>
<dbReference type="Pfam" id="PF03446">
    <property type="entry name" value="NAD_binding_2"/>
    <property type="match status" value="1"/>
</dbReference>
<feature type="domain" description="6-phosphogluconate dehydrogenase NADP-binding" evidence="4">
    <location>
        <begin position="2"/>
        <end position="160"/>
    </location>
</feature>
<protein>
    <submittedName>
        <fullName evidence="6">6-phosphogluconate dehydrogenase</fullName>
    </submittedName>
</protein>